<proteinExistence type="predicted"/>
<feature type="compositionally biased region" description="Basic and acidic residues" evidence="1">
    <location>
        <begin position="173"/>
        <end position="185"/>
    </location>
</feature>
<feature type="region of interest" description="Disordered" evidence="1">
    <location>
        <begin position="1"/>
        <end position="22"/>
    </location>
</feature>
<feature type="compositionally biased region" description="Acidic residues" evidence="1">
    <location>
        <begin position="85"/>
        <end position="99"/>
    </location>
</feature>
<gene>
    <name evidence="2" type="ORF">METZ01_LOCUS276043</name>
</gene>
<reference evidence="2" key="1">
    <citation type="submission" date="2018-05" db="EMBL/GenBank/DDBJ databases">
        <authorList>
            <person name="Lanie J.A."/>
            <person name="Ng W.-L."/>
            <person name="Kazmierczak K.M."/>
            <person name="Andrzejewski T.M."/>
            <person name="Davidsen T.M."/>
            <person name="Wayne K.J."/>
            <person name="Tettelin H."/>
            <person name="Glass J.I."/>
            <person name="Rusch D."/>
            <person name="Podicherti R."/>
            <person name="Tsui H.-C.T."/>
            <person name="Winkler M.E."/>
        </authorList>
    </citation>
    <scope>NUCLEOTIDE SEQUENCE</scope>
</reference>
<dbReference type="EMBL" id="UINC01080343">
    <property type="protein sequence ID" value="SVC23189.1"/>
    <property type="molecule type" value="Genomic_DNA"/>
</dbReference>
<protein>
    <submittedName>
        <fullName evidence="2">Uncharacterized protein</fullName>
    </submittedName>
</protein>
<accession>A0A382KG45</accession>
<feature type="region of interest" description="Disordered" evidence="1">
    <location>
        <begin position="84"/>
        <end position="142"/>
    </location>
</feature>
<sequence length="200" mass="21735">MPTDSGLFLGGGAGSQGRRRKPSDWFAKGEIMQLDENQKKIVAGWIEEGLDLSTIQARLEAEMDIHMTYIDVRFLVGDLELVPKDEEESEEPEPEEELAPADSPTPDNPFPAPEDPMGEAPLTTDDVAGGGEVSVTVSPVTQPGMMASGSVTFSDGVKCGWHVDQYGRPALVPEKEGYRPPEADMPKFGQKLQQEMRGGF</sequence>
<dbReference type="AlphaFoldDB" id="A0A382KG45"/>
<evidence type="ECO:0000313" key="2">
    <source>
        <dbReference type="EMBL" id="SVC23189.1"/>
    </source>
</evidence>
<organism evidence="2">
    <name type="scientific">marine metagenome</name>
    <dbReference type="NCBI Taxonomy" id="408172"/>
    <lineage>
        <taxon>unclassified sequences</taxon>
        <taxon>metagenomes</taxon>
        <taxon>ecological metagenomes</taxon>
    </lineage>
</organism>
<name>A0A382KG45_9ZZZZ</name>
<feature type="region of interest" description="Disordered" evidence="1">
    <location>
        <begin position="172"/>
        <end position="200"/>
    </location>
</feature>
<evidence type="ECO:0000256" key="1">
    <source>
        <dbReference type="SAM" id="MobiDB-lite"/>
    </source>
</evidence>